<protein>
    <submittedName>
        <fullName evidence="1">Uncharacterized protein</fullName>
    </submittedName>
</protein>
<dbReference type="AlphaFoldDB" id="A0A7L6AW86"/>
<dbReference type="Proteomes" id="UP000510621">
    <property type="component" value="Chromosome"/>
</dbReference>
<dbReference type="KEGG" id="this:HZT40_19240"/>
<proteinExistence type="predicted"/>
<sequence length="106" mass="11342">MAILSIRDCAIVYNEQIRTAGVDREMLPPQFIPNTPKKVEPMKYLTALLAMAGMMIHPLVLADDAVSMQQSADAGTATESNASAVADLCNTYAKEDGVAADKKLVT</sequence>
<keyword evidence="2" id="KW-1185">Reference proteome</keyword>
<accession>A0A7L6AW86</accession>
<evidence type="ECO:0000313" key="2">
    <source>
        <dbReference type="Proteomes" id="UP000510621"/>
    </source>
</evidence>
<organism evidence="1 2">
    <name type="scientific">Candidatus Thiothrix singaporensis</name>
    <dbReference type="NCBI Taxonomy" id="2799669"/>
    <lineage>
        <taxon>Bacteria</taxon>
        <taxon>Pseudomonadati</taxon>
        <taxon>Pseudomonadota</taxon>
        <taxon>Gammaproteobacteria</taxon>
        <taxon>Thiotrichales</taxon>
        <taxon>Thiotrichaceae</taxon>
        <taxon>Thiothrix</taxon>
    </lineage>
</organism>
<evidence type="ECO:0000313" key="1">
    <source>
        <dbReference type="EMBL" id="QLQ33381.1"/>
    </source>
</evidence>
<name>A0A7L6AW86_9GAMM</name>
<dbReference type="EMBL" id="CP059265">
    <property type="protein sequence ID" value="QLQ33381.1"/>
    <property type="molecule type" value="Genomic_DNA"/>
</dbReference>
<reference evidence="1" key="1">
    <citation type="submission" date="2020-06" db="EMBL/GenBank/DDBJ databases">
        <title>Analysis procedures for assessing recovery of high quality, complete, closed genomes from Nanopore long read metagenome sequencing.</title>
        <authorList>
            <person name="Bessarab I."/>
            <person name="Arumugam K."/>
            <person name="Haryono M."/>
            <person name="Liu X."/>
            <person name="Roy S."/>
            <person name="Zuniga-Montanez R.E."/>
            <person name="Qiu G."/>
            <person name="Drautz-Moses D.I."/>
            <person name="Law Y.Y."/>
            <person name="Wuertz S."/>
            <person name="Lauro F.M."/>
            <person name="Huson D.H."/>
            <person name="Williams R.B."/>
        </authorList>
    </citation>
    <scope>NUCLEOTIDE SEQUENCE [LARGE SCALE GENOMIC DNA]</scope>
    <source>
        <strain evidence="1">SSD2</strain>
    </source>
</reference>
<gene>
    <name evidence="1" type="ORF">HZT40_19240</name>
</gene>